<dbReference type="EC" id="3.6.1.-" evidence="1"/>
<evidence type="ECO:0000256" key="1">
    <source>
        <dbReference type="PIRNR" id="PIRNR007466"/>
    </source>
</evidence>
<keyword evidence="1" id="KW-0547">Nucleotide-binding</keyword>
<keyword evidence="1" id="KW-0378">Hydrolase</keyword>
<dbReference type="GO" id="GO:0030435">
    <property type="term" value="P:sporulation resulting in formation of a cellular spore"/>
    <property type="evidence" value="ECO:0007669"/>
    <property type="project" value="UniProtKB-KW"/>
</dbReference>
<dbReference type="Pfam" id="PF20439">
    <property type="entry name" value="SpoIVA_C"/>
    <property type="match status" value="1"/>
</dbReference>
<protein>
    <recommendedName>
        <fullName evidence="1">Stage IV sporulation protein A</fullName>
        <ecNumber evidence="1">3.6.1.-</ecNumber>
    </recommendedName>
    <alternativeName>
        <fullName evidence="1">Coat morphogenetic protein SpoIVA</fullName>
    </alternativeName>
</protein>
<evidence type="ECO:0000259" key="2">
    <source>
        <dbReference type="Pfam" id="PF09547"/>
    </source>
</evidence>
<dbReference type="PIRSF" id="PIRSF007466">
    <property type="entry name" value="SpoIVA"/>
    <property type="match status" value="1"/>
</dbReference>
<keyword evidence="1" id="KW-0749">Sporulation</keyword>
<dbReference type="GO" id="GO:0005524">
    <property type="term" value="F:ATP binding"/>
    <property type="evidence" value="ECO:0007669"/>
    <property type="project" value="UniProtKB-KW"/>
</dbReference>
<dbReference type="SUPFAM" id="SSF52540">
    <property type="entry name" value="P-loop containing nucleoside triphosphate hydrolases"/>
    <property type="match status" value="1"/>
</dbReference>
<evidence type="ECO:0000259" key="3">
    <source>
        <dbReference type="Pfam" id="PF20438"/>
    </source>
</evidence>
<dbReference type="CDD" id="cd00882">
    <property type="entry name" value="Ras_like_GTPase"/>
    <property type="match status" value="1"/>
</dbReference>
<dbReference type="OrthoDB" id="9761464at2"/>
<dbReference type="Pfam" id="PF20438">
    <property type="entry name" value="SpoIVA_middle"/>
    <property type="match status" value="1"/>
</dbReference>
<sequence>MGEYNIYQDISDRTQGDIYLGVVGPVRTGKSTFIKKFMELLVIPNIENDYKKERMLDEIPQSGSGKTIMTTEPKFVPNEAVAIKLQENASFKVRLIDCVGYLVKGALGYQENEFPRMVSTPWSEEPIPFEQAAELGTKKVIKEHSTIGIVVTTDGSITDISRQSYIEPEERVIAELKEINKPFIIVLNSTNPTHPDTINLRDKLFEKYDVPVICIDCLNMTIDDINGILEKILFEFPVKELNFTLPKWIESLEFNHWLKGEILENLKSSIVNIQKLRDVEKITSGFKNSQNISSVNLEEINLGEGVSNIEIRLKDNLFYQILGEESGYAIEGEHQLLSLIKELSYAKKEYDKVKDALNDVRTLGYGVVPPSFEEMSLEEPEMLKQGNSFGIKLKASAPSLHFIRANVEAEVAPMVGTQKQGEDLVNYLLDKFENDPSKLWETNMFGKSLHELVQEGLQNKLTKMPQDVQTKLQKTLTRIVNEGNGGLICIII</sequence>
<proteinExistence type="predicted"/>
<dbReference type="Gene3D" id="3.40.50.300">
    <property type="entry name" value="P-loop containing nucleotide triphosphate hydrolases"/>
    <property type="match status" value="1"/>
</dbReference>
<dbReference type="GO" id="GO:0005737">
    <property type="term" value="C:cytoplasm"/>
    <property type="evidence" value="ECO:0007669"/>
    <property type="project" value="UniProtKB-SubCell"/>
</dbReference>
<comment type="subcellular location">
    <subcellularLocation>
        <location evidence="1">Cytoplasm</location>
    </subcellularLocation>
</comment>
<dbReference type="InterPro" id="IPR014201">
    <property type="entry name" value="Spore_IV_A"/>
</dbReference>
<keyword evidence="6" id="KW-1185">Reference proteome</keyword>
<dbReference type="InterPro" id="IPR046841">
    <property type="entry name" value="SpoIVA_middle"/>
</dbReference>
<dbReference type="Proteomes" id="UP000196365">
    <property type="component" value="Unassembled WGS sequence"/>
</dbReference>
<dbReference type="GO" id="GO:0016887">
    <property type="term" value="F:ATP hydrolysis activity"/>
    <property type="evidence" value="ECO:0007669"/>
    <property type="project" value="InterPro"/>
</dbReference>
<gene>
    <name evidence="5" type="ORF">SAMN02745973_00249</name>
</gene>
<feature type="domain" description="Stage IV sporulation protein A ATPase" evidence="2">
    <location>
        <begin position="1"/>
        <end position="237"/>
    </location>
</feature>
<feature type="domain" description="Stage IV sporulation protein A middle" evidence="3">
    <location>
        <begin position="238"/>
        <end position="416"/>
    </location>
</feature>
<evidence type="ECO:0000313" key="5">
    <source>
        <dbReference type="EMBL" id="SJZ35692.1"/>
    </source>
</evidence>
<comment type="catalytic activity">
    <reaction evidence="1">
        <text>ATP + H2O = ADP + phosphate + H(+)</text>
        <dbReference type="Rhea" id="RHEA:13065"/>
        <dbReference type="ChEBI" id="CHEBI:15377"/>
        <dbReference type="ChEBI" id="CHEBI:15378"/>
        <dbReference type="ChEBI" id="CHEBI:30616"/>
        <dbReference type="ChEBI" id="CHEBI:43474"/>
        <dbReference type="ChEBI" id="CHEBI:456216"/>
    </reaction>
</comment>
<dbReference type="EMBL" id="FUWV01000001">
    <property type="protein sequence ID" value="SJZ35692.1"/>
    <property type="molecule type" value="Genomic_DNA"/>
</dbReference>
<name>A0A1T4JZK9_9FIRM</name>
<dbReference type="NCBIfam" id="TIGR02836">
    <property type="entry name" value="spore_IV_A"/>
    <property type="match status" value="1"/>
</dbReference>
<accession>A0A1T4JZK9</accession>
<dbReference type="AlphaFoldDB" id="A0A1T4JZK9"/>
<dbReference type="InterPro" id="IPR046840">
    <property type="entry name" value="SpoIVA_C"/>
</dbReference>
<dbReference type="InterPro" id="IPR046842">
    <property type="entry name" value="SpoIVA_ATPase"/>
</dbReference>
<evidence type="ECO:0000259" key="4">
    <source>
        <dbReference type="Pfam" id="PF20439"/>
    </source>
</evidence>
<dbReference type="RefSeq" id="WP_087677691.1">
    <property type="nucleotide sequence ID" value="NZ_FUWV01000001.1"/>
</dbReference>
<reference evidence="5 6" key="1">
    <citation type="submission" date="2017-02" db="EMBL/GenBank/DDBJ databases">
        <authorList>
            <person name="Peterson S.W."/>
        </authorList>
    </citation>
    <scope>NUCLEOTIDE SEQUENCE [LARGE SCALE GENOMIC DNA]</scope>
    <source>
        <strain evidence="5 6">DSM 15102</strain>
    </source>
</reference>
<evidence type="ECO:0000313" key="6">
    <source>
        <dbReference type="Proteomes" id="UP000196365"/>
    </source>
</evidence>
<dbReference type="InterPro" id="IPR027417">
    <property type="entry name" value="P-loop_NTPase"/>
</dbReference>
<comment type="function">
    <text evidence="1">ATPase. Has a role at an early stage in the morphogenesis of the spore coat.</text>
</comment>
<organism evidence="5 6">
    <name type="scientific">Garciella nitratireducens DSM 15102</name>
    <dbReference type="NCBI Taxonomy" id="1121911"/>
    <lineage>
        <taxon>Bacteria</taxon>
        <taxon>Bacillati</taxon>
        <taxon>Bacillota</taxon>
        <taxon>Clostridia</taxon>
        <taxon>Eubacteriales</taxon>
        <taxon>Eubacteriaceae</taxon>
        <taxon>Garciella</taxon>
    </lineage>
</organism>
<keyword evidence="1" id="KW-0963">Cytoplasm</keyword>
<dbReference type="Pfam" id="PF09547">
    <property type="entry name" value="SpoIVA_ATPase"/>
    <property type="match status" value="1"/>
</dbReference>
<keyword evidence="1" id="KW-0067">ATP-binding</keyword>
<feature type="domain" description="Sporulation stage IV protein A C-terminal" evidence="4">
    <location>
        <begin position="417"/>
        <end position="492"/>
    </location>
</feature>